<feature type="compositionally biased region" description="Gly residues" evidence="1">
    <location>
        <begin position="15"/>
        <end position="28"/>
    </location>
</feature>
<dbReference type="Proteomes" id="UP000298652">
    <property type="component" value="Chromosome 1"/>
</dbReference>
<proteinExistence type="predicted"/>
<keyword evidence="3" id="KW-1185">Reference proteome</keyword>
<evidence type="ECO:0000256" key="1">
    <source>
        <dbReference type="SAM" id="MobiDB-lite"/>
    </source>
</evidence>
<organism evidence="2 3">
    <name type="scientific">Setaria viridis</name>
    <name type="common">Green bristlegrass</name>
    <name type="synonym">Setaria italica subsp. viridis</name>
    <dbReference type="NCBI Taxonomy" id="4556"/>
    <lineage>
        <taxon>Eukaryota</taxon>
        <taxon>Viridiplantae</taxon>
        <taxon>Streptophyta</taxon>
        <taxon>Embryophyta</taxon>
        <taxon>Tracheophyta</taxon>
        <taxon>Spermatophyta</taxon>
        <taxon>Magnoliopsida</taxon>
        <taxon>Liliopsida</taxon>
        <taxon>Poales</taxon>
        <taxon>Poaceae</taxon>
        <taxon>PACMAD clade</taxon>
        <taxon>Panicoideae</taxon>
        <taxon>Panicodae</taxon>
        <taxon>Paniceae</taxon>
        <taxon>Cenchrinae</taxon>
        <taxon>Setaria</taxon>
    </lineage>
</organism>
<evidence type="ECO:0000313" key="3">
    <source>
        <dbReference type="Proteomes" id="UP000298652"/>
    </source>
</evidence>
<name>A0A4U6WCC3_SETVI</name>
<dbReference type="AlphaFoldDB" id="A0A4U6WCC3"/>
<sequence length="123" mass="13364">MVEEMRMGMVLGGEKGLVGRGGLAGDDGGTSAADSARRRGGAVDPTRRRGGAGGRGQRWRWTPNHHRIKQPPKKQDHRRPPPTLHSYSMKISTTSEVLCGTLATISRITPLPLYYSTTSVLLE</sequence>
<feature type="compositionally biased region" description="Basic residues" evidence="1">
    <location>
        <begin position="63"/>
        <end position="77"/>
    </location>
</feature>
<evidence type="ECO:0000313" key="2">
    <source>
        <dbReference type="EMBL" id="TKW38639.1"/>
    </source>
</evidence>
<reference evidence="2" key="1">
    <citation type="submission" date="2019-03" db="EMBL/GenBank/DDBJ databases">
        <title>WGS assembly of Setaria viridis.</title>
        <authorList>
            <person name="Huang P."/>
            <person name="Jenkins J."/>
            <person name="Grimwood J."/>
            <person name="Barry K."/>
            <person name="Healey A."/>
            <person name="Mamidi S."/>
            <person name="Sreedasyam A."/>
            <person name="Shu S."/>
            <person name="Feldman M."/>
            <person name="Wu J."/>
            <person name="Yu Y."/>
            <person name="Chen C."/>
            <person name="Johnson J."/>
            <person name="Rokhsar D."/>
            <person name="Baxter I."/>
            <person name="Schmutz J."/>
            <person name="Brutnell T."/>
            <person name="Kellogg E."/>
        </authorList>
    </citation>
    <scope>NUCLEOTIDE SEQUENCE [LARGE SCALE GENOMIC DNA]</scope>
</reference>
<protein>
    <submittedName>
        <fullName evidence="2">Uncharacterized protein</fullName>
    </submittedName>
</protein>
<dbReference type="Gramene" id="TKW38639">
    <property type="protein sequence ID" value="TKW38639"/>
    <property type="gene ID" value="SEVIR_1G128700v2"/>
</dbReference>
<dbReference type="EMBL" id="CM016552">
    <property type="protein sequence ID" value="TKW38639.1"/>
    <property type="molecule type" value="Genomic_DNA"/>
</dbReference>
<accession>A0A4U6WCC3</accession>
<feature type="region of interest" description="Disordered" evidence="1">
    <location>
        <begin position="15"/>
        <end position="88"/>
    </location>
</feature>
<gene>
    <name evidence="2" type="ORF">SEVIR_1G128700v2</name>
</gene>